<evidence type="ECO:0000259" key="5">
    <source>
        <dbReference type="PROSITE" id="PS50893"/>
    </source>
</evidence>
<dbReference type="AlphaFoldDB" id="A0A0E3JNR2"/>
<keyword evidence="7" id="KW-1185">Reference proteome</keyword>
<dbReference type="Gene3D" id="3.40.50.300">
    <property type="entry name" value="P-loop containing nucleotide triphosphate hydrolases"/>
    <property type="match status" value="1"/>
</dbReference>
<dbReference type="Pfam" id="PF00005">
    <property type="entry name" value="ABC_tran"/>
    <property type="match status" value="1"/>
</dbReference>
<dbReference type="KEGG" id="csq:CSCA_2410"/>
<keyword evidence="2" id="KW-0813">Transport</keyword>
<feature type="domain" description="ABC transporter" evidence="5">
    <location>
        <begin position="26"/>
        <end position="253"/>
    </location>
</feature>
<dbReference type="InterPro" id="IPR017871">
    <property type="entry name" value="ABC_transporter-like_CS"/>
</dbReference>
<dbReference type="PANTHER" id="PTHR43335">
    <property type="entry name" value="ABC TRANSPORTER, ATP-BINDING PROTEIN"/>
    <property type="match status" value="1"/>
</dbReference>
<dbReference type="InterPro" id="IPR003593">
    <property type="entry name" value="AAA+_ATPase"/>
</dbReference>
<dbReference type="InterPro" id="IPR027417">
    <property type="entry name" value="P-loop_NTPase"/>
</dbReference>
<dbReference type="HOGENOM" id="CLU_000604_1_2_9"/>
<organism evidence="6 7">
    <name type="scientific">Clostridium scatologenes</name>
    <dbReference type="NCBI Taxonomy" id="1548"/>
    <lineage>
        <taxon>Bacteria</taxon>
        <taxon>Bacillati</taxon>
        <taxon>Bacillota</taxon>
        <taxon>Clostridia</taxon>
        <taxon>Eubacteriales</taxon>
        <taxon>Clostridiaceae</taxon>
        <taxon>Clostridium</taxon>
    </lineage>
</organism>
<name>A0A0E3JNR2_CLOSL</name>
<dbReference type="EMBL" id="CP009933">
    <property type="protein sequence ID" value="AKA69535.1"/>
    <property type="molecule type" value="Genomic_DNA"/>
</dbReference>
<evidence type="ECO:0000256" key="4">
    <source>
        <dbReference type="ARBA" id="ARBA00022840"/>
    </source>
</evidence>
<dbReference type="InterPro" id="IPR003439">
    <property type="entry name" value="ABC_transporter-like_ATP-bd"/>
</dbReference>
<protein>
    <submittedName>
        <fullName evidence="6">ABC transporter related protein</fullName>
    </submittedName>
</protein>
<gene>
    <name evidence="6" type="ORF">CSCA_2410</name>
</gene>
<sequence length="323" mass="36319">MKFKFGPLVYKYNSIKGGAVMSEKIIETVNLTKKFKDFKAVNGINLTVKKGRVYGFLGPNGAGKSTTIRMLLGLIKPTKGQVKIFGMDLRKNRIDILKKVGSMVEAPSYYGNLTAYENLQVTAELLELDHKYIDEVLEVVKLTEWKNRQVSKFSLGMKQRLGIAQALISKPELLILDEPTNGLDPSGIHEIRGLIKKLPKIYDMTVIISSHNLSEIELIADDIGIINRGNILFQGTLEELHAKSKGELCIGSKNLQETINTLNNYGCKFKLKDKDIFLQPEGREADDILKQLILDDNKIFKFVEVQKSLEEIFLDLTEGGEIK</sequence>
<evidence type="ECO:0000256" key="1">
    <source>
        <dbReference type="ARBA" id="ARBA00005417"/>
    </source>
</evidence>
<dbReference type="STRING" id="1548.CSCA_2410"/>
<evidence type="ECO:0000256" key="3">
    <source>
        <dbReference type="ARBA" id="ARBA00022741"/>
    </source>
</evidence>
<reference evidence="6 7" key="1">
    <citation type="journal article" date="2015" name="J. Biotechnol.">
        <title>Complete genome sequence of a malodorant-producing acetogen, Clostridium scatologenes ATCC 25775(T).</title>
        <authorList>
            <person name="Zhu Z."/>
            <person name="Guo T."/>
            <person name="Zheng H."/>
            <person name="Song T."/>
            <person name="Ouyang P."/>
            <person name="Xie J."/>
        </authorList>
    </citation>
    <scope>NUCLEOTIDE SEQUENCE [LARGE SCALE GENOMIC DNA]</scope>
    <source>
        <strain evidence="6 7">ATCC 25775</strain>
    </source>
</reference>
<evidence type="ECO:0000313" key="6">
    <source>
        <dbReference type="EMBL" id="AKA69535.1"/>
    </source>
</evidence>
<dbReference type="PROSITE" id="PS00211">
    <property type="entry name" value="ABC_TRANSPORTER_1"/>
    <property type="match status" value="1"/>
</dbReference>
<dbReference type="SMART" id="SM00382">
    <property type="entry name" value="AAA"/>
    <property type="match status" value="1"/>
</dbReference>
<dbReference type="Proteomes" id="UP000033115">
    <property type="component" value="Chromosome"/>
</dbReference>
<dbReference type="SUPFAM" id="SSF52540">
    <property type="entry name" value="P-loop containing nucleoside triphosphate hydrolases"/>
    <property type="match status" value="1"/>
</dbReference>
<dbReference type="PANTHER" id="PTHR43335:SF4">
    <property type="entry name" value="ABC TRANSPORTER, ATP-BINDING PROTEIN"/>
    <property type="match status" value="1"/>
</dbReference>
<comment type="similarity">
    <text evidence="1">Belongs to the ABC transporter superfamily.</text>
</comment>
<dbReference type="GO" id="GO:0016887">
    <property type="term" value="F:ATP hydrolysis activity"/>
    <property type="evidence" value="ECO:0007669"/>
    <property type="project" value="InterPro"/>
</dbReference>
<keyword evidence="3" id="KW-0547">Nucleotide-binding</keyword>
<dbReference type="PROSITE" id="PS50893">
    <property type="entry name" value="ABC_TRANSPORTER_2"/>
    <property type="match status" value="1"/>
</dbReference>
<proteinExistence type="inferred from homology"/>
<dbReference type="GO" id="GO:0005524">
    <property type="term" value="F:ATP binding"/>
    <property type="evidence" value="ECO:0007669"/>
    <property type="project" value="UniProtKB-KW"/>
</dbReference>
<keyword evidence="4" id="KW-0067">ATP-binding</keyword>
<evidence type="ECO:0000313" key="7">
    <source>
        <dbReference type="Proteomes" id="UP000033115"/>
    </source>
</evidence>
<evidence type="ECO:0000256" key="2">
    <source>
        <dbReference type="ARBA" id="ARBA00022448"/>
    </source>
</evidence>
<accession>A0A0E3JNR2</accession>